<reference evidence="3" key="1">
    <citation type="journal article" date="2018" name="Proc. Natl. Acad. Sci. U.S.A.">
        <title>Linking secondary metabolites to gene clusters through genome sequencing of six diverse Aspergillus species.</title>
        <authorList>
            <person name="Kaerboelling I."/>
            <person name="Vesth T.C."/>
            <person name="Frisvad J.C."/>
            <person name="Nybo J.L."/>
            <person name="Theobald S."/>
            <person name="Kuo A."/>
            <person name="Bowyer P."/>
            <person name="Matsuda Y."/>
            <person name="Mondo S."/>
            <person name="Lyhne E.K."/>
            <person name="Kogle M.E."/>
            <person name="Clum A."/>
            <person name="Lipzen A."/>
            <person name="Salamov A."/>
            <person name="Ngan C.Y."/>
            <person name="Daum C."/>
            <person name="Chiniquy J."/>
            <person name="Barry K."/>
            <person name="LaButti K."/>
            <person name="Haridas S."/>
            <person name="Simmons B.A."/>
            <person name="Magnuson J.K."/>
            <person name="Mortensen U.H."/>
            <person name="Larsen T.O."/>
            <person name="Grigoriev I.V."/>
            <person name="Baker S.E."/>
            <person name="Andersen M.R."/>
        </authorList>
    </citation>
    <scope>NUCLEOTIDE SEQUENCE [LARGE SCALE GENOMIC DNA]</scope>
    <source>
        <strain evidence="3">IBT 16806</strain>
    </source>
</reference>
<protein>
    <submittedName>
        <fullName evidence="2">Uncharacterized protein</fullName>
    </submittedName>
</protein>
<evidence type="ECO:0000313" key="3">
    <source>
        <dbReference type="Proteomes" id="UP000234474"/>
    </source>
</evidence>
<dbReference type="Proteomes" id="UP000234474">
    <property type="component" value="Unassembled WGS sequence"/>
</dbReference>
<accession>A0A2I1CEW5</accession>
<comment type="caution">
    <text evidence="2">The sequence shown here is derived from an EMBL/GenBank/DDBJ whole genome shotgun (WGS) entry which is preliminary data.</text>
</comment>
<evidence type="ECO:0000313" key="2">
    <source>
        <dbReference type="EMBL" id="PKX96152.1"/>
    </source>
</evidence>
<feature type="transmembrane region" description="Helical" evidence="1">
    <location>
        <begin position="20"/>
        <end position="36"/>
    </location>
</feature>
<dbReference type="GeneID" id="36534453"/>
<keyword evidence="3" id="KW-1185">Reference proteome</keyword>
<evidence type="ECO:0000256" key="1">
    <source>
        <dbReference type="SAM" id="Phobius"/>
    </source>
</evidence>
<keyword evidence="1" id="KW-1133">Transmembrane helix</keyword>
<proteinExistence type="predicted"/>
<organism evidence="2 3">
    <name type="scientific">Aspergillus novofumigatus (strain IBT 16806)</name>
    <dbReference type="NCBI Taxonomy" id="1392255"/>
    <lineage>
        <taxon>Eukaryota</taxon>
        <taxon>Fungi</taxon>
        <taxon>Dikarya</taxon>
        <taxon>Ascomycota</taxon>
        <taxon>Pezizomycotina</taxon>
        <taxon>Eurotiomycetes</taxon>
        <taxon>Eurotiomycetidae</taxon>
        <taxon>Eurotiales</taxon>
        <taxon>Aspergillaceae</taxon>
        <taxon>Aspergillus</taxon>
        <taxon>Aspergillus subgen. Fumigati</taxon>
    </lineage>
</organism>
<sequence>MDARVFDLESRPAEELTPGVMWIFGLIVAHVLTWRFRGLEERTRYPTRPKSARMGLSVKPLRR</sequence>
<keyword evidence="1" id="KW-0472">Membrane</keyword>
<dbReference type="RefSeq" id="XP_024684747.1">
    <property type="nucleotide sequence ID" value="XM_024827128.1"/>
</dbReference>
<keyword evidence="1" id="KW-0812">Transmembrane</keyword>
<dbReference type="VEuPathDB" id="FungiDB:P174DRAFT_440746"/>
<dbReference type="AlphaFoldDB" id="A0A2I1CEW5"/>
<name>A0A2I1CEW5_ASPN1</name>
<gene>
    <name evidence="2" type="ORF">P174DRAFT_440746</name>
</gene>
<dbReference type="EMBL" id="MSZS01000003">
    <property type="protein sequence ID" value="PKX96152.1"/>
    <property type="molecule type" value="Genomic_DNA"/>
</dbReference>